<gene>
    <name evidence="3" type="primary">Tf2-9</name>
    <name evidence="3" type="ORF">EVAR_35690_1</name>
</gene>
<dbReference type="InterPro" id="IPR050951">
    <property type="entry name" value="Retrovirus_Pol_polyprotein"/>
</dbReference>
<dbReference type="PANTHER" id="PTHR37984:SF5">
    <property type="entry name" value="PROTEIN NYNRIN-LIKE"/>
    <property type="match status" value="1"/>
</dbReference>
<reference evidence="3 4" key="1">
    <citation type="journal article" date="2019" name="Commun. Biol.">
        <title>The bagworm genome reveals a unique fibroin gene that provides high tensile strength.</title>
        <authorList>
            <person name="Kono N."/>
            <person name="Nakamura H."/>
            <person name="Ohtoshi R."/>
            <person name="Tomita M."/>
            <person name="Numata K."/>
            <person name="Arakawa K."/>
        </authorList>
    </citation>
    <scope>NUCLEOTIDE SEQUENCE [LARGE SCALE GENOMIC DNA]</scope>
</reference>
<evidence type="ECO:0000259" key="2">
    <source>
        <dbReference type="Pfam" id="PF17919"/>
    </source>
</evidence>
<organism evidence="3 4">
    <name type="scientific">Eumeta variegata</name>
    <name type="common">Bagworm moth</name>
    <name type="synonym">Eumeta japonica</name>
    <dbReference type="NCBI Taxonomy" id="151549"/>
    <lineage>
        <taxon>Eukaryota</taxon>
        <taxon>Metazoa</taxon>
        <taxon>Ecdysozoa</taxon>
        <taxon>Arthropoda</taxon>
        <taxon>Hexapoda</taxon>
        <taxon>Insecta</taxon>
        <taxon>Pterygota</taxon>
        <taxon>Neoptera</taxon>
        <taxon>Endopterygota</taxon>
        <taxon>Lepidoptera</taxon>
        <taxon>Glossata</taxon>
        <taxon>Ditrysia</taxon>
        <taxon>Tineoidea</taxon>
        <taxon>Psychidae</taxon>
        <taxon>Oiketicinae</taxon>
        <taxon>Eumeta</taxon>
    </lineage>
</organism>
<dbReference type="GO" id="GO:0071897">
    <property type="term" value="P:DNA biosynthetic process"/>
    <property type="evidence" value="ECO:0007669"/>
    <property type="project" value="UniProtKB-ARBA"/>
</dbReference>
<dbReference type="OrthoDB" id="8022549at2759"/>
<feature type="domain" description="Reverse transcriptase/retrotransposon-derived protein RNase H-like" evidence="2">
    <location>
        <begin position="2"/>
        <end position="66"/>
    </location>
</feature>
<proteinExistence type="predicted"/>
<keyword evidence="1" id="KW-0511">Multifunctional enzyme</keyword>
<name>A0A4C1VG34_EUMVA</name>
<evidence type="ECO:0000313" key="3">
    <source>
        <dbReference type="EMBL" id="GBP37257.1"/>
    </source>
</evidence>
<dbReference type="PANTHER" id="PTHR37984">
    <property type="entry name" value="PROTEIN CBG26694"/>
    <property type="match status" value="1"/>
</dbReference>
<dbReference type="InterPro" id="IPR043502">
    <property type="entry name" value="DNA/RNA_pol_sf"/>
</dbReference>
<dbReference type="GO" id="GO:0003824">
    <property type="term" value="F:catalytic activity"/>
    <property type="evidence" value="ECO:0007669"/>
    <property type="project" value="UniProtKB-KW"/>
</dbReference>
<comment type="caution">
    <text evidence="3">The sequence shown here is derived from an EMBL/GenBank/DDBJ whole genome shotgun (WGS) entry which is preliminary data.</text>
</comment>
<keyword evidence="4" id="KW-1185">Reference proteome</keyword>
<accession>A0A4C1VG34</accession>
<dbReference type="AlphaFoldDB" id="A0A4C1VG34"/>
<evidence type="ECO:0000313" key="4">
    <source>
        <dbReference type="Proteomes" id="UP000299102"/>
    </source>
</evidence>
<dbReference type="Proteomes" id="UP000299102">
    <property type="component" value="Unassembled WGS sequence"/>
</dbReference>
<dbReference type="EMBL" id="BGZK01000331">
    <property type="protein sequence ID" value="GBP37257.1"/>
    <property type="molecule type" value="Genomic_DNA"/>
</dbReference>
<dbReference type="InterPro" id="IPR041577">
    <property type="entry name" value="RT_RNaseH_2"/>
</dbReference>
<protein>
    <submittedName>
        <fullName evidence="3">Transposon Tf2-9 polyprotein</fullName>
    </submittedName>
</protein>
<sequence length="197" mass="23082">MKQILSSHPILTIFDLNLPIRIYTDASILGIGAALQQPQENNEEKPVAYFSKKLKKFKKKEESYHKPLENMNIKSRTNEELRDLTYYLSQYDFQIKYSPGRYHIEADCLSRNPVLEANENLDEQLKVPPQNHLRYVPLIQLEDLEDRGRQREHTVTGYAPRYLLNGTDVTILPNELKLKKTESDLIQDRRKALENNN</sequence>
<evidence type="ECO:0000256" key="1">
    <source>
        <dbReference type="ARBA" id="ARBA00023268"/>
    </source>
</evidence>
<dbReference type="Pfam" id="PF17919">
    <property type="entry name" value="RT_RNaseH_2"/>
    <property type="match status" value="1"/>
</dbReference>
<dbReference type="SUPFAM" id="SSF56672">
    <property type="entry name" value="DNA/RNA polymerases"/>
    <property type="match status" value="1"/>
</dbReference>